<evidence type="ECO:0000313" key="8">
    <source>
        <dbReference type="EMBL" id="TPW75667.1"/>
    </source>
</evidence>
<evidence type="ECO:0000313" key="9">
    <source>
        <dbReference type="Proteomes" id="UP000316252"/>
    </source>
</evidence>
<reference evidence="8 9" key="1">
    <citation type="submission" date="2019-06" db="EMBL/GenBank/DDBJ databases">
        <authorList>
            <person name="Li F."/>
        </authorList>
    </citation>
    <scope>NUCLEOTIDE SEQUENCE [LARGE SCALE GENOMIC DNA]</scope>
    <source>
        <strain evidence="8 9">10F1D-1</strain>
    </source>
</reference>
<comment type="caution">
    <text evidence="8">The sequence shown here is derived from an EMBL/GenBank/DDBJ whole genome shotgun (WGS) entry which is preliminary data.</text>
</comment>
<dbReference type="RefSeq" id="WP_141163027.1">
    <property type="nucleotide sequence ID" value="NZ_VHQG01000002.1"/>
</dbReference>
<dbReference type="GO" id="GO:0016020">
    <property type="term" value="C:membrane"/>
    <property type="evidence" value="ECO:0007669"/>
    <property type="project" value="UniProtKB-SubCell"/>
</dbReference>
<evidence type="ECO:0000256" key="2">
    <source>
        <dbReference type="ARBA" id="ARBA00022692"/>
    </source>
</evidence>
<feature type="transmembrane region" description="Helical" evidence="6">
    <location>
        <begin position="146"/>
        <end position="167"/>
    </location>
</feature>
<feature type="domain" description="Ferric oxidoreductase" evidence="7">
    <location>
        <begin position="12"/>
        <end position="134"/>
    </location>
</feature>
<evidence type="ECO:0000256" key="3">
    <source>
        <dbReference type="ARBA" id="ARBA00022989"/>
    </source>
</evidence>
<feature type="transmembrane region" description="Helical" evidence="6">
    <location>
        <begin position="88"/>
        <end position="110"/>
    </location>
</feature>
<feature type="region of interest" description="Disordered" evidence="5">
    <location>
        <begin position="203"/>
        <end position="223"/>
    </location>
</feature>
<feature type="transmembrane region" description="Helical" evidence="6">
    <location>
        <begin position="122"/>
        <end position="140"/>
    </location>
</feature>
<dbReference type="OrthoDB" id="4827239at2"/>
<proteinExistence type="predicted"/>
<evidence type="ECO:0000256" key="4">
    <source>
        <dbReference type="ARBA" id="ARBA00023136"/>
    </source>
</evidence>
<organism evidence="8 9">
    <name type="scientific">Schumannella soli</name>
    <dbReference type="NCBI Taxonomy" id="2590779"/>
    <lineage>
        <taxon>Bacteria</taxon>
        <taxon>Bacillati</taxon>
        <taxon>Actinomycetota</taxon>
        <taxon>Actinomycetes</taxon>
        <taxon>Micrococcales</taxon>
        <taxon>Microbacteriaceae</taxon>
        <taxon>Schumannella</taxon>
    </lineage>
</organism>
<evidence type="ECO:0000256" key="5">
    <source>
        <dbReference type="SAM" id="MobiDB-lite"/>
    </source>
</evidence>
<dbReference type="Pfam" id="PF01794">
    <property type="entry name" value="Ferric_reduct"/>
    <property type="match status" value="1"/>
</dbReference>
<keyword evidence="2 6" id="KW-0812">Transmembrane</keyword>
<sequence>MDEALWALGRATGAIGLLLMTGSVVLGILTRSGRPAIGLPRFGIATLHRNVGILATTFIGIHVVSLLFDPSAQLKLVDLVVPFVGDYRPFWLGLGTVAIDLMLAVTITALLRRRIGARAFRAVHLSTYALWPIALAHGLGTGTDALTPWMIALTVVCVGAVAASLAWRLSAGFRQPHGAIAVSAPASPASASPAAFSPASVSRAPVSSASAPRIPAAPIGGPR</sequence>
<dbReference type="EMBL" id="VHQG01000002">
    <property type="protein sequence ID" value="TPW75667.1"/>
    <property type="molecule type" value="Genomic_DNA"/>
</dbReference>
<evidence type="ECO:0000259" key="7">
    <source>
        <dbReference type="Pfam" id="PF01794"/>
    </source>
</evidence>
<comment type="subcellular location">
    <subcellularLocation>
        <location evidence="1">Membrane</location>
        <topology evidence="1">Multi-pass membrane protein</topology>
    </subcellularLocation>
</comment>
<name>A0A506Y2K1_9MICO</name>
<keyword evidence="9" id="KW-1185">Reference proteome</keyword>
<dbReference type="AlphaFoldDB" id="A0A506Y2K1"/>
<evidence type="ECO:0000256" key="1">
    <source>
        <dbReference type="ARBA" id="ARBA00004141"/>
    </source>
</evidence>
<dbReference type="Proteomes" id="UP000316252">
    <property type="component" value="Unassembled WGS sequence"/>
</dbReference>
<feature type="transmembrane region" description="Helical" evidence="6">
    <location>
        <begin position="50"/>
        <end position="68"/>
    </location>
</feature>
<evidence type="ECO:0000256" key="6">
    <source>
        <dbReference type="SAM" id="Phobius"/>
    </source>
</evidence>
<protein>
    <submittedName>
        <fullName evidence="8">Iron reductase</fullName>
    </submittedName>
</protein>
<keyword evidence="4 6" id="KW-0472">Membrane</keyword>
<keyword evidence="3 6" id="KW-1133">Transmembrane helix</keyword>
<dbReference type="InterPro" id="IPR013130">
    <property type="entry name" value="Fe3_Rdtase_TM_dom"/>
</dbReference>
<feature type="transmembrane region" description="Helical" evidence="6">
    <location>
        <begin position="6"/>
        <end position="29"/>
    </location>
</feature>
<accession>A0A506Y2K1</accession>
<gene>
    <name evidence="8" type="ORF">FJ657_07230</name>
</gene>